<evidence type="ECO:0000313" key="13">
    <source>
        <dbReference type="EMBL" id="GBO19015.1"/>
    </source>
</evidence>
<dbReference type="PANTHER" id="PTHR14003">
    <property type="entry name" value="TRANSCRIPTIONAL REPRESSOR PROTEIN YY"/>
    <property type="match status" value="1"/>
</dbReference>
<keyword evidence="9" id="KW-0539">Nucleus</keyword>
<protein>
    <submittedName>
        <fullName evidence="13">Zinc finger protein 182</fullName>
    </submittedName>
</protein>
<dbReference type="InterPro" id="IPR013087">
    <property type="entry name" value="Znf_C2H2_type"/>
</dbReference>
<dbReference type="GO" id="GO:0000978">
    <property type="term" value="F:RNA polymerase II cis-regulatory region sequence-specific DNA binding"/>
    <property type="evidence" value="ECO:0007669"/>
    <property type="project" value="TreeGrafter"/>
</dbReference>
<feature type="domain" description="C2H2-type" evidence="12">
    <location>
        <begin position="356"/>
        <end position="383"/>
    </location>
</feature>
<dbReference type="OrthoDB" id="6429687at2759"/>
<dbReference type="GO" id="GO:0008270">
    <property type="term" value="F:zinc ion binding"/>
    <property type="evidence" value="ECO:0007669"/>
    <property type="project" value="UniProtKB-KW"/>
</dbReference>
<keyword evidence="3" id="KW-0479">Metal-binding</keyword>
<evidence type="ECO:0000256" key="1">
    <source>
        <dbReference type="ARBA" id="ARBA00004123"/>
    </source>
</evidence>
<evidence type="ECO:0000256" key="5">
    <source>
        <dbReference type="ARBA" id="ARBA00022771"/>
    </source>
</evidence>
<comment type="caution">
    <text evidence="13">The sequence shown here is derived from an EMBL/GenBank/DDBJ whole genome shotgun (WGS) entry which is preliminary data.</text>
</comment>
<keyword evidence="6" id="KW-0862">Zinc</keyword>
<dbReference type="PANTHER" id="PTHR14003:SF19">
    <property type="entry name" value="YY2 TRANSCRIPTION FACTOR"/>
    <property type="match status" value="1"/>
</dbReference>
<dbReference type="GO" id="GO:0000981">
    <property type="term" value="F:DNA-binding transcription factor activity, RNA polymerase II-specific"/>
    <property type="evidence" value="ECO:0007669"/>
    <property type="project" value="TreeGrafter"/>
</dbReference>
<dbReference type="PROSITE" id="PS50157">
    <property type="entry name" value="ZINC_FINGER_C2H2_2"/>
    <property type="match status" value="5"/>
</dbReference>
<evidence type="ECO:0000256" key="7">
    <source>
        <dbReference type="ARBA" id="ARBA00023015"/>
    </source>
</evidence>
<organism evidence="13 14">
    <name type="scientific">Araneus ventricosus</name>
    <name type="common">Orbweaver spider</name>
    <name type="synonym">Epeira ventricosa</name>
    <dbReference type="NCBI Taxonomy" id="182803"/>
    <lineage>
        <taxon>Eukaryota</taxon>
        <taxon>Metazoa</taxon>
        <taxon>Ecdysozoa</taxon>
        <taxon>Arthropoda</taxon>
        <taxon>Chelicerata</taxon>
        <taxon>Arachnida</taxon>
        <taxon>Araneae</taxon>
        <taxon>Araneomorphae</taxon>
        <taxon>Entelegynae</taxon>
        <taxon>Araneoidea</taxon>
        <taxon>Araneidae</taxon>
        <taxon>Araneus</taxon>
    </lineage>
</organism>
<feature type="domain" description="C2H2-type" evidence="12">
    <location>
        <begin position="328"/>
        <end position="355"/>
    </location>
</feature>
<dbReference type="AlphaFoldDB" id="A0A4Y2V1E1"/>
<comment type="subcellular location">
    <subcellularLocation>
        <location evidence="1">Nucleus</location>
    </subcellularLocation>
</comment>
<evidence type="ECO:0000256" key="9">
    <source>
        <dbReference type="ARBA" id="ARBA00023242"/>
    </source>
</evidence>
<evidence type="ECO:0000256" key="8">
    <source>
        <dbReference type="ARBA" id="ARBA00023163"/>
    </source>
</evidence>
<dbReference type="Pfam" id="PF00096">
    <property type="entry name" value="zf-C2H2"/>
    <property type="match status" value="4"/>
</dbReference>
<dbReference type="EMBL" id="BGPR01042570">
    <property type="protein sequence ID" value="GBO19015.1"/>
    <property type="molecule type" value="Genomic_DNA"/>
</dbReference>
<dbReference type="FunFam" id="3.30.160.60:FF:001498">
    <property type="entry name" value="Zinc finger protein 404"/>
    <property type="match status" value="1"/>
</dbReference>
<reference evidence="13 14" key="1">
    <citation type="journal article" date="2019" name="Sci. Rep.">
        <title>Orb-weaving spider Araneus ventricosus genome elucidates the spidroin gene catalogue.</title>
        <authorList>
            <person name="Kono N."/>
            <person name="Nakamura H."/>
            <person name="Ohtoshi R."/>
            <person name="Moran D.A.P."/>
            <person name="Shinohara A."/>
            <person name="Yoshida Y."/>
            <person name="Fujiwara M."/>
            <person name="Mori M."/>
            <person name="Tomita M."/>
            <person name="Arakawa K."/>
        </authorList>
    </citation>
    <scope>NUCLEOTIDE SEQUENCE [LARGE SCALE GENOMIC DNA]</scope>
</reference>
<evidence type="ECO:0000256" key="2">
    <source>
        <dbReference type="ARBA" id="ARBA00006991"/>
    </source>
</evidence>
<dbReference type="FunFam" id="3.30.160.60:FF:000130">
    <property type="entry name" value="Spalt-like transcription factor 4"/>
    <property type="match status" value="1"/>
</dbReference>
<dbReference type="SUPFAM" id="SSF57667">
    <property type="entry name" value="beta-beta-alpha zinc fingers"/>
    <property type="match status" value="3"/>
</dbReference>
<dbReference type="Gene3D" id="3.30.160.60">
    <property type="entry name" value="Classic Zinc Finger"/>
    <property type="match status" value="5"/>
</dbReference>
<proteinExistence type="inferred from homology"/>
<evidence type="ECO:0000256" key="11">
    <source>
        <dbReference type="SAM" id="MobiDB-lite"/>
    </source>
</evidence>
<comment type="similarity">
    <text evidence="2">Belongs to the krueppel C2H2-type zinc-finger protein family.</text>
</comment>
<feature type="domain" description="C2H2-type" evidence="12">
    <location>
        <begin position="412"/>
        <end position="439"/>
    </location>
</feature>
<dbReference type="FunFam" id="3.30.160.60:FF:001155">
    <property type="entry name" value="Zinc finger 30C"/>
    <property type="match status" value="1"/>
</dbReference>
<dbReference type="GO" id="GO:0000785">
    <property type="term" value="C:chromatin"/>
    <property type="evidence" value="ECO:0007669"/>
    <property type="project" value="TreeGrafter"/>
</dbReference>
<dbReference type="GO" id="GO:0031519">
    <property type="term" value="C:PcG protein complex"/>
    <property type="evidence" value="ECO:0007669"/>
    <property type="project" value="TreeGrafter"/>
</dbReference>
<evidence type="ECO:0000259" key="12">
    <source>
        <dbReference type="PROSITE" id="PS50157"/>
    </source>
</evidence>
<dbReference type="GO" id="GO:0005667">
    <property type="term" value="C:transcription regulator complex"/>
    <property type="evidence" value="ECO:0007669"/>
    <property type="project" value="TreeGrafter"/>
</dbReference>
<keyword evidence="7" id="KW-0805">Transcription regulation</keyword>
<evidence type="ECO:0000256" key="6">
    <source>
        <dbReference type="ARBA" id="ARBA00022833"/>
    </source>
</evidence>
<evidence type="ECO:0000313" key="14">
    <source>
        <dbReference type="Proteomes" id="UP000499080"/>
    </source>
</evidence>
<dbReference type="FunFam" id="3.30.160.60:FF:002343">
    <property type="entry name" value="Zinc finger protein 33A"/>
    <property type="match status" value="1"/>
</dbReference>
<accession>A0A4Y2V1E1</accession>
<keyword evidence="8" id="KW-0804">Transcription</keyword>
<evidence type="ECO:0000256" key="4">
    <source>
        <dbReference type="ARBA" id="ARBA00022737"/>
    </source>
</evidence>
<sequence>MDGKMCPFCGIFSPSNEECYCFLDEEEDDECFVPHFDGSNDITLKIMNTDYNPVDISTEDLGNASLDSQQSNGQDFQKISLLGIENEEMKSLLTENDKQVPFTPASKRKRKYSLFAGNSTNAQHEHFLDTSILGSTFRVREREVKIKENAFFKASSETFEPATNSESEVREIYKRKPSPTRDDHQQNNCRSNVSTFCHSVSSEKWETLPDETNWRSLNSGREIFSDSMECITQKPLLDSKCSFNASTSLVNTSFSMRIKEKDKSAFDVSRHLTGLRSSSNAALIVPSRIGDEDATVKQHLEFMKDADSAAGPSTFSPESIRPGEKKPHACIFCPKKFNQKNDLVRHHRTHTGEKPYVCDICGKEFTQKGNLGTHYRTHKGERPFVCDICIKGFVRKDDLDIHYRTHTGEKPYACNICGKCFSDRRNLAHHAQTHEGGKRYKCGVCGKTFSSNNYRNRHHKEKHQ</sequence>
<feature type="region of interest" description="Disordered" evidence="11">
    <location>
        <begin position="163"/>
        <end position="188"/>
    </location>
</feature>
<keyword evidence="14" id="KW-1185">Reference proteome</keyword>
<keyword evidence="5 10" id="KW-0863">Zinc-finger</keyword>
<evidence type="ECO:0000256" key="3">
    <source>
        <dbReference type="ARBA" id="ARBA00022723"/>
    </source>
</evidence>
<dbReference type="InterPro" id="IPR036236">
    <property type="entry name" value="Znf_C2H2_sf"/>
</dbReference>
<gene>
    <name evidence="13" type="primary">ZNF182_12</name>
    <name evidence="13" type="ORF">AVEN_228848_1</name>
</gene>
<feature type="compositionally biased region" description="Basic and acidic residues" evidence="11">
    <location>
        <begin position="167"/>
        <end position="185"/>
    </location>
</feature>
<dbReference type="PROSITE" id="PS00028">
    <property type="entry name" value="ZINC_FINGER_C2H2_1"/>
    <property type="match status" value="5"/>
</dbReference>
<name>A0A4Y2V1E1_ARAVE</name>
<feature type="domain" description="C2H2-type" evidence="12">
    <location>
        <begin position="384"/>
        <end position="411"/>
    </location>
</feature>
<evidence type="ECO:0000256" key="10">
    <source>
        <dbReference type="PROSITE-ProRule" id="PRU00042"/>
    </source>
</evidence>
<keyword evidence="4" id="KW-0677">Repeat</keyword>
<feature type="domain" description="C2H2-type" evidence="12">
    <location>
        <begin position="440"/>
        <end position="464"/>
    </location>
</feature>
<dbReference type="Proteomes" id="UP000499080">
    <property type="component" value="Unassembled WGS sequence"/>
</dbReference>
<dbReference type="SMART" id="SM00355">
    <property type="entry name" value="ZnF_C2H2"/>
    <property type="match status" value="5"/>
</dbReference>